<sequence length="155" mass="17122">MNFTKVGNYCSIADRCIIGGGAHPIDWISTSPIFHEGRNILKTNMSDKNYDPYDDTFIGNDVWIGAGAYIKSGVTIGDGAVIGMGAVVTKSVGAYEIWGGNPAKLIKKRFSDDVIERILESQWWSLSFDDLSTVSPWVNDVEKFLVEVNKLIKTK</sequence>
<protein>
    <submittedName>
        <fullName evidence="3">CatB-related O-acetyltransferase</fullName>
    </submittedName>
</protein>
<accession>A0A975AI38</accession>
<dbReference type="AlphaFoldDB" id="A0A975AI38"/>
<proteinExistence type="predicted"/>
<dbReference type="InterPro" id="IPR018357">
    <property type="entry name" value="Hexapep_transf_CS"/>
</dbReference>
<dbReference type="CDD" id="cd03349">
    <property type="entry name" value="LbH_XAT"/>
    <property type="match status" value="1"/>
</dbReference>
<dbReference type="Gene3D" id="2.160.10.10">
    <property type="entry name" value="Hexapeptide repeat proteins"/>
    <property type="match status" value="1"/>
</dbReference>
<dbReference type="InterPro" id="IPR001451">
    <property type="entry name" value="Hexapep"/>
</dbReference>
<dbReference type="RefSeq" id="WP_207300612.1">
    <property type="nucleotide sequence ID" value="NZ_CP071444.1"/>
</dbReference>
<gene>
    <name evidence="3" type="ORF">J0B03_04215</name>
</gene>
<dbReference type="GO" id="GO:0016740">
    <property type="term" value="F:transferase activity"/>
    <property type="evidence" value="ECO:0007669"/>
    <property type="project" value="UniProtKB-KW"/>
</dbReference>
<reference evidence="3" key="1">
    <citation type="submission" date="2021-03" db="EMBL/GenBank/DDBJ databases">
        <title>Alkalibacter marinus sp. nov., isolated from tidal flat sediment.</title>
        <authorList>
            <person name="Namirimu T."/>
            <person name="Yang J.-A."/>
            <person name="Yang S.-H."/>
            <person name="Kim Y.-J."/>
            <person name="Kwon K.K."/>
        </authorList>
    </citation>
    <scope>NUCLEOTIDE SEQUENCE</scope>
    <source>
        <strain evidence="3">ES005</strain>
    </source>
</reference>
<organism evidence="3 4">
    <name type="scientific">Alkalibacter rhizosphaerae</name>
    <dbReference type="NCBI Taxonomy" id="2815577"/>
    <lineage>
        <taxon>Bacteria</taxon>
        <taxon>Bacillati</taxon>
        <taxon>Bacillota</taxon>
        <taxon>Clostridia</taxon>
        <taxon>Eubacteriales</taxon>
        <taxon>Eubacteriaceae</taxon>
        <taxon>Alkalibacter</taxon>
    </lineage>
</organism>
<dbReference type="EMBL" id="CP071444">
    <property type="protein sequence ID" value="QSX09274.1"/>
    <property type="molecule type" value="Genomic_DNA"/>
</dbReference>
<evidence type="ECO:0000256" key="1">
    <source>
        <dbReference type="ARBA" id="ARBA00022679"/>
    </source>
</evidence>
<dbReference type="InterPro" id="IPR011004">
    <property type="entry name" value="Trimer_LpxA-like_sf"/>
</dbReference>
<evidence type="ECO:0000313" key="4">
    <source>
        <dbReference type="Proteomes" id="UP000663499"/>
    </source>
</evidence>
<dbReference type="Pfam" id="PF00132">
    <property type="entry name" value="Hexapep"/>
    <property type="match status" value="1"/>
</dbReference>
<dbReference type="InterPro" id="IPR050179">
    <property type="entry name" value="Trans_hexapeptide_repeat"/>
</dbReference>
<dbReference type="Proteomes" id="UP000663499">
    <property type="component" value="Chromosome"/>
</dbReference>
<name>A0A975AI38_9FIRM</name>
<keyword evidence="4" id="KW-1185">Reference proteome</keyword>
<keyword evidence="2" id="KW-0677">Repeat</keyword>
<dbReference type="PANTHER" id="PTHR43300:SF11">
    <property type="entry name" value="ACETYLTRANSFERASE RV3034C-RELATED"/>
    <property type="match status" value="1"/>
</dbReference>
<dbReference type="KEGG" id="alka:J0B03_04215"/>
<keyword evidence="1" id="KW-0808">Transferase</keyword>
<dbReference type="PROSITE" id="PS00101">
    <property type="entry name" value="HEXAPEP_TRANSFERASES"/>
    <property type="match status" value="1"/>
</dbReference>
<dbReference type="PANTHER" id="PTHR43300">
    <property type="entry name" value="ACETYLTRANSFERASE"/>
    <property type="match status" value="1"/>
</dbReference>
<evidence type="ECO:0000313" key="3">
    <source>
        <dbReference type="EMBL" id="QSX09274.1"/>
    </source>
</evidence>
<dbReference type="SUPFAM" id="SSF51161">
    <property type="entry name" value="Trimeric LpxA-like enzymes"/>
    <property type="match status" value="1"/>
</dbReference>
<evidence type="ECO:0000256" key="2">
    <source>
        <dbReference type="ARBA" id="ARBA00022737"/>
    </source>
</evidence>